<feature type="chain" id="PRO_5042208835" description="Galectin" evidence="3">
    <location>
        <begin position="23"/>
        <end position="241"/>
    </location>
</feature>
<keyword evidence="6" id="KW-1185">Reference proteome</keyword>
<dbReference type="SMART" id="SM00908">
    <property type="entry name" value="Gal-bind_lectin"/>
    <property type="match status" value="1"/>
</dbReference>
<comment type="caution">
    <text evidence="5">The sequence shown here is derived from an EMBL/GenBank/DDBJ whole genome shotgun (WGS) entry which is preliminary data.</text>
</comment>
<evidence type="ECO:0000256" key="3">
    <source>
        <dbReference type="SAM" id="SignalP"/>
    </source>
</evidence>
<dbReference type="Gene3D" id="2.60.120.200">
    <property type="match status" value="1"/>
</dbReference>
<evidence type="ECO:0000313" key="5">
    <source>
        <dbReference type="EMBL" id="KAK3787912.1"/>
    </source>
</evidence>
<protein>
    <recommendedName>
        <fullName evidence="2">Galectin</fullName>
    </recommendedName>
</protein>
<dbReference type="Pfam" id="PF00337">
    <property type="entry name" value="Gal-bind_lectin"/>
    <property type="match status" value="1"/>
</dbReference>
<gene>
    <name evidence="5" type="ORF">RRG08_008046</name>
</gene>
<keyword evidence="3" id="KW-0732">Signal</keyword>
<dbReference type="GO" id="GO:0030246">
    <property type="term" value="F:carbohydrate binding"/>
    <property type="evidence" value="ECO:0007669"/>
    <property type="project" value="UniProtKB-UniRule"/>
</dbReference>
<dbReference type="InterPro" id="IPR001079">
    <property type="entry name" value="Galectin_CRD"/>
</dbReference>
<reference evidence="5" key="1">
    <citation type="journal article" date="2023" name="G3 (Bethesda)">
        <title>A reference genome for the long-term kleptoplast-retaining sea slug Elysia crispata morphotype clarki.</title>
        <authorList>
            <person name="Eastman K.E."/>
            <person name="Pendleton A.L."/>
            <person name="Shaikh M.A."/>
            <person name="Suttiyut T."/>
            <person name="Ogas R."/>
            <person name="Tomko P."/>
            <person name="Gavelis G."/>
            <person name="Widhalm J.R."/>
            <person name="Wisecaver J.H."/>
        </authorList>
    </citation>
    <scope>NUCLEOTIDE SEQUENCE</scope>
    <source>
        <strain evidence="5">ECLA1</strain>
    </source>
</reference>
<dbReference type="PROSITE" id="PS51304">
    <property type="entry name" value="GALECTIN"/>
    <property type="match status" value="1"/>
</dbReference>
<dbReference type="PROSITE" id="PS51257">
    <property type="entry name" value="PROKAR_LIPOPROTEIN"/>
    <property type="match status" value="1"/>
</dbReference>
<dbReference type="Proteomes" id="UP001283361">
    <property type="component" value="Unassembled WGS sequence"/>
</dbReference>
<accession>A0AAE1AHT8</accession>
<evidence type="ECO:0000259" key="4">
    <source>
        <dbReference type="PROSITE" id="PS51304"/>
    </source>
</evidence>
<keyword evidence="1 2" id="KW-0430">Lectin</keyword>
<name>A0AAE1AHT8_9GAST</name>
<dbReference type="SUPFAM" id="SSF49899">
    <property type="entry name" value="Concanavalin A-like lectins/glucanases"/>
    <property type="match status" value="1"/>
</dbReference>
<organism evidence="5 6">
    <name type="scientific">Elysia crispata</name>
    <name type="common">lettuce slug</name>
    <dbReference type="NCBI Taxonomy" id="231223"/>
    <lineage>
        <taxon>Eukaryota</taxon>
        <taxon>Metazoa</taxon>
        <taxon>Spiralia</taxon>
        <taxon>Lophotrochozoa</taxon>
        <taxon>Mollusca</taxon>
        <taxon>Gastropoda</taxon>
        <taxon>Heterobranchia</taxon>
        <taxon>Euthyneura</taxon>
        <taxon>Panpulmonata</taxon>
        <taxon>Sacoglossa</taxon>
        <taxon>Placobranchoidea</taxon>
        <taxon>Plakobranchidae</taxon>
        <taxon>Elysia</taxon>
    </lineage>
</organism>
<dbReference type="InterPro" id="IPR013320">
    <property type="entry name" value="ConA-like_dom_sf"/>
</dbReference>
<evidence type="ECO:0000313" key="6">
    <source>
        <dbReference type="Proteomes" id="UP001283361"/>
    </source>
</evidence>
<dbReference type="EMBL" id="JAWDGP010001825">
    <property type="protein sequence ID" value="KAK3787912.1"/>
    <property type="molecule type" value="Genomic_DNA"/>
</dbReference>
<dbReference type="AlphaFoldDB" id="A0AAE1AHT8"/>
<proteinExistence type="predicted"/>
<evidence type="ECO:0000256" key="2">
    <source>
        <dbReference type="RuleBase" id="RU102079"/>
    </source>
</evidence>
<sequence length="241" mass="26133">MNRQALHGCLLYLMWSIPFTTSSCSLDPITFMPITGMPAGGSCSSSAHGLLTTGVLCASRPDCKLVFCPGCNSSDGSCRCVYCNNVLDLNTDLSESDFVFKAQLIAGVSEKVLLPDGLVAGDIIIMTATLQDLVVVFSLVTASDDVPFYLEISFMASTVISNSLIEDVEGEKLVTRDRSNFDLEKSASATVMYIVQDSQFKVFLDNKLLSTFPLRVSSPSSITKIEISSPNEDQRILTCYK</sequence>
<evidence type="ECO:0000256" key="1">
    <source>
        <dbReference type="ARBA" id="ARBA00022734"/>
    </source>
</evidence>
<feature type="domain" description="Galectin" evidence="4">
    <location>
        <begin position="110"/>
        <end position="241"/>
    </location>
</feature>
<feature type="signal peptide" evidence="3">
    <location>
        <begin position="1"/>
        <end position="22"/>
    </location>
</feature>